<dbReference type="Pfam" id="PF00097">
    <property type="entry name" value="zf-C3HC4"/>
    <property type="match status" value="1"/>
</dbReference>
<keyword evidence="3" id="KW-0862">Zinc</keyword>
<feature type="region of interest" description="Disordered" evidence="5">
    <location>
        <begin position="1"/>
        <end position="81"/>
    </location>
</feature>
<reference evidence="7 8" key="1">
    <citation type="submission" date="2024-01" db="EMBL/GenBank/DDBJ databases">
        <title>A draft genome for a cacao thread blight-causing isolate of Paramarasmius palmivorus.</title>
        <authorList>
            <person name="Baruah I.K."/>
            <person name="Bukari Y."/>
            <person name="Amoako-Attah I."/>
            <person name="Meinhardt L.W."/>
            <person name="Bailey B.A."/>
            <person name="Cohen S.P."/>
        </authorList>
    </citation>
    <scope>NUCLEOTIDE SEQUENCE [LARGE SCALE GENOMIC DNA]</scope>
    <source>
        <strain evidence="7 8">GH-12</strain>
    </source>
</reference>
<dbReference type="SUPFAM" id="SSF57850">
    <property type="entry name" value="RING/U-box"/>
    <property type="match status" value="1"/>
</dbReference>
<evidence type="ECO:0000256" key="4">
    <source>
        <dbReference type="SAM" id="Coils"/>
    </source>
</evidence>
<dbReference type="Gene3D" id="3.30.40.10">
    <property type="entry name" value="Zinc/RING finger domain, C3HC4 (zinc finger)"/>
    <property type="match status" value="1"/>
</dbReference>
<evidence type="ECO:0000256" key="2">
    <source>
        <dbReference type="ARBA" id="ARBA00022771"/>
    </source>
</evidence>
<dbReference type="EMBL" id="JAYKXP010000118">
    <property type="protein sequence ID" value="KAK7024620.1"/>
    <property type="molecule type" value="Genomic_DNA"/>
</dbReference>
<comment type="caution">
    <text evidence="7">The sequence shown here is derived from an EMBL/GenBank/DDBJ whole genome shotgun (WGS) entry which is preliminary data.</text>
</comment>
<keyword evidence="2" id="KW-0863">Zinc-finger</keyword>
<proteinExistence type="predicted"/>
<evidence type="ECO:0000313" key="8">
    <source>
        <dbReference type="Proteomes" id="UP001383192"/>
    </source>
</evidence>
<sequence>MQRHQHHDIDDTVCPPSAPFLHPRNSPRRRPRSSTSALSPSQRFRGPSTSRPAIRINDRLPVVEISSSDSDRQSDDELPTVTVKDLRHEVKRLKEGIALTQEQCNKAEKKSEEAEAEARSAKKRANKILAAKELEVAEWQSKYNLLRAQSMDAFIFDRSVRCGICEGLMWVPCALAACGHVFCFTCLHSWFQAILDNFRLQYPDYNPREHSAAPLTAEERLQFIGIQYAHEAIPILRTKVPIHPHYTCPDCRGHVSQRPVVIYALKNIITELGSIRRLEPLGSNGEQDWENFWPSRTQLRQ</sequence>
<dbReference type="InterPro" id="IPR013083">
    <property type="entry name" value="Znf_RING/FYVE/PHD"/>
</dbReference>
<name>A0AAW0BEG8_9AGAR</name>
<accession>A0AAW0BEG8</accession>
<dbReference type="InterPro" id="IPR018957">
    <property type="entry name" value="Znf_C3HC4_RING-type"/>
</dbReference>
<keyword evidence="1" id="KW-0479">Metal-binding</keyword>
<dbReference type="GO" id="GO:0008270">
    <property type="term" value="F:zinc ion binding"/>
    <property type="evidence" value="ECO:0007669"/>
    <property type="project" value="UniProtKB-KW"/>
</dbReference>
<evidence type="ECO:0000256" key="5">
    <source>
        <dbReference type="SAM" id="MobiDB-lite"/>
    </source>
</evidence>
<evidence type="ECO:0000313" key="7">
    <source>
        <dbReference type="EMBL" id="KAK7024620.1"/>
    </source>
</evidence>
<gene>
    <name evidence="7" type="ORF">VNI00_016124</name>
</gene>
<evidence type="ECO:0000256" key="3">
    <source>
        <dbReference type="ARBA" id="ARBA00022833"/>
    </source>
</evidence>
<evidence type="ECO:0000256" key="1">
    <source>
        <dbReference type="ARBA" id="ARBA00022723"/>
    </source>
</evidence>
<protein>
    <recommendedName>
        <fullName evidence="6">RING-type domain-containing protein</fullName>
    </recommendedName>
</protein>
<keyword evidence="4" id="KW-0175">Coiled coil</keyword>
<dbReference type="SMART" id="SM00184">
    <property type="entry name" value="RING"/>
    <property type="match status" value="1"/>
</dbReference>
<feature type="coiled-coil region" evidence="4">
    <location>
        <begin position="83"/>
        <end position="149"/>
    </location>
</feature>
<dbReference type="InterPro" id="IPR001841">
    <property type="entry name" value="Znf_RING"/>
</dbReference>
<keyword evidence="8" id="KW-1185">Reference proteome</keyword>
<dbReference type="AlphaFoldDB" id="A0AAW0BEG8"/>
<dbReference type="PROSITE" id="PS00518">
    <property type="entry name" value="ZF_RING_1"/>
    <property type="match status" value="1"/>
</dbReference>
<evidence type="ECO:0000259" key="6">
    <source>
        <dbReference type="SMART" id="SM00184"/>
    </source>
</evidence>
<feature type="domain" description="RING-type" evidence="6">
    <location>
        <begin position="162"/>
        <end position="251"/>
    </location>
</feature>
<feature type="compositionally biased region" description="Low complexity" evidence="5">
    <location>
        <begin position="33"/>
        <end position="43"/>
    </location>
</feature>
<organism evidence="7 8">
    <name type="scientific">Paramarasmius palmivorus</name>
    <dbReference type="NCBI Taxonomy" id="297713"/>
    <lineage>
        <taxon>Eukaryota</taxon>
        <taxon>Fungi</taxon>
        <taxon>Dikarya</taxon>
        <taxon>Basidiomycota</taxon>
        <taxon>Agaricomycotina</taxon>
        <taxon>Agaricomycetes</taxon>
        <taxon>Agaricomycetidae</taxon>
        <taxon>Agaricales</taxon>
        <taxon>Marasmiineae</taxon>
        <taxon>Marasmiaceae</taxon>
        <taxon>Paramarasmius</taxon>
    </lineage>
</organism>
<dbReference type="InterPro" id="IPR017907">
    <property type="entry name" value="Znf_RING_CS"/>
</dbReference>
<dbReference type="Proteomes" id="UP001383192">
    <property type="component" value="Unassembled WGS sequence"/>
</dbReference>